<sequence>MKVSLSGLKKHLRSVYEKSETVRKGDLLSKLKGLKLKSQPNVIEFQDFYAEWLLLDQQQKDRVMTDFEKGLRNAVSDVFELDNQNLRGYLFHAAWSLSLRKENQGRHWFYPEDFRAEWDRGAISGERALLDAGKSENTKWGQKDRDTHSGDALREVLTEAPSMDRNYEMSFIAMLSDFYMSPDACRIVCSQGGDHRI</sequence>
<organism evidence="1 2">
    <name type="scientific">Perkinsus chesapeaki</name>
    <name type="common">Clam parasite</name>
    <name type="synonym">Perkinsus andrewsi</name>
    <dbReference type="NCBI Taxonomy" id="330153"/>
    <lineage>
        <taxon>Eukaryota</taxon>
        <taxon>Sar</taxon>
        <taxon>Alveolata</taxon>
        <taxon>Perkinsozoa</taxon>
        <taxon>Perkinsea</taxon>
        <taxon>Perkinsida</taxon>
        <taxon>Perkinsidae</taxon>
        <taxon>Perkinsus</taxon>
    </lineage>
</organism>
<proteinExistence type="predicted"/>
<reference evidence="1 2" key="1">
    <citation type="submission" date="2020-04" db="EMBL/GenBank/DDBJ databases">
        <title>Perkinsus chesapeaki whole genome sequence.</title>
        <authorList>
            <person name="Bogema D.R."/>
        </authorList>
    </citation>
    <scope>NUCLEOTIDE SEQUENCE [LARGE SCALE GENOMIC DNA]</scope>
    <source>
        <strain evidence="1">ATCC PRA-425</strain>
    </source>
</reference>
<keyword evidence="2" id="KW-1185">Reference proteome</keyword>
<dbReference type="Proteomes" id="UP000591131">
    <property type="component" value="Unassembled WGS sequence"/>
</dbReference>
<protein>
    <submittedName>
        <fullName evidence="1">Uncharacterized protein</fullName>
    </submittedName>
</protein>
<evidence type="ECO:0000313" key="1">
    <source>
        <dbReference type="EMBL" id="KAF4662526.1"/>
    </source>
</evidence>
<dbReference type="AlphaFoldDB" id="A0A7J6LTP7"/>
<gene>
    <name evidence="1" type="ORF">FOL47_006210</name>
</gene>
<name>A0A7J6LTP7_PERCH</name>
<evidence type="ECO:0000313" key="2">
    <source>
        <dbReference type="Proteomes" id="UP000591131"/>
    </source>
</evidence>
<dbReference type="EMBL" id="JAAPAO010000344">
    <property type="protein sequence ID" value="KAF4662526.1"/>
    <property type="molecule type" value="Genomic_DNA"/>
</dbReference>
<comment type="caution">
    <text evidence="1">The sequence shown here is derived from an EMBL/GenBank/DDBJ whole genome shotgun (WGS) entry which is preliminary data.</text>
</comment>
<accession>A0A7J6LTP7</accession>